<organism evidence="5 6">
    <name type="scientific">Tremella mesenterica</name>
    <name type="common">Jelly fungus</name>
    <dbReference type="NCBI Taxonomy" id="5217"/>
    <lineage>
        <taxon>Eukaryota</taxon>
        <taxon>Fungi</taxon>
        <taxon>Dikarya</taxon>
        <taxon>Basidiomycota</taxon>
        <taxon>Agaricomycotina</taxon>
        <taxon>Tremellomycetes</taxon>
        <taxon>Tremellales</taxon>
        <taxon>Tremellaceae</taxon>
        <taxon>Tremella</taxon>
    </lineage>
</organism>
<evidence type="ECO:0000256" key="1">
    <source>
        <dbReference type="ARBA" id="ARBA00023125"/>
    </source>
</evidence>
<dbReference type="InterPro" id="IPR050342">
    <property type="entry name" value="HMGB"/>
</dbReference>
<evidence type="ECO:0000313" key="5">
    <source>
        <dbReference type="EMBL" id="RXK39343.1"/>
    </source>
</evidence>
<dbReference type="GO" id="GO:0003677">
    <property type="term" value="F:DNA binding"/>
    <property type="evidence" value="ECO:0007669"/>
    <property type="project" value="UniProtKB-UniRule"/>
</dbReference>
<keyword evidence="1 2" id="KW-0238">DNA-binding</keyword>
<keyword evidence="2" id="KW-0539">Nucleus</keyword>
<protein>
    <recommendedName>
        <fullName evidence="4">HMG box domain-containing protein</fullName>
    </recommendedName>
</protein>
<dbReference type="OMA" id="WIAFIKE"/>
<proteinExistence type="predicted"/>
<accession>A0A4Q1BN99</accession>
<dbReference type="PANTHER" id="PTHR48112">
    <property type="entry name" value="HIGH MOBILITY GROUP PROTEIN DSP1"/>
    <property type="match status" value="1"/>
</dbReference>
<dbReference type="InParanoid" id="A0A4Q1BN99"/>
<dbReference type="OrthoDB" id="5550281at2759"/>
<dbReference type="PANTHER" id="PTHR48112:SF22">
    <property type="entry name" value="MITOCHONDRIAL TRANSCRIPTION FACTOR A, ISOFORM B"/>
    <property type="match status" value="1"/>
</dbReference>
<dbReference type="Proteomes" id="UP000289152">
    <property type="component" value="Unassembled WGS sequence"/>
</dbReference>
<dbReference type="Gene3D" id="1.10.30.10">
    <property type="entry name" value="High mobility group box domain"/>
    <property type="match status" value="2"/>
</dbReference>
<feature type="region of interest" description="Disordered" evidence="3">
    <location>
        <begin position="130"/>
        <end position="150"/>
    </location>
</feature>
<feature type="DNA-binding region" description="HMG box" evidence="2">
    <location>
        <begin position="152"/>
        <end position="224"/>
    </location>
</feature>
<evidence type="ECO:0000313" key="6">
    <source>
        <dbReference type="Proteomes" id="UP000289152"/>
    </source>
</evidence>
<sequence length="224" mass="24564">MSFSSLYRPIGVCLRQGVRSFSATGALLKKTKVDPELPVVPKGASSAFALFTRDWYTNNKSKLEESPTKLSVSKLGVAVGEAWHALADSAKQEYAAGAAESKKTYEVAYKAFYDSLDTTTKKAIEKARGKKLPVPGGKSRAKAELASKPGYPGPPLTPFFVYLSEVRQSGEFDGSDGDKKSSTVRLAKEAGLRWKAMSDSEKQVYKDRSDAQVKKYKEWTESQK</sequence>
<dbReference type="PROSITE" id="PS50118">
    <property type="entry name" value="HMG_BOX_2"/>
    <property type="match status" value="2"/>
</dbReference>
<reference evidence="5 6" key="1">
    <citation type="submission" date="2016-06" db="EMBL/GenBank/DDBJ databases">
        <title>Evolution of pathogenesis and genome organization in the Tremellales.</title>
        <authorList>
            <person name="Cuomo C."/>
            <person name="Litvintseva A."/>
            <person name="Heitman J."/>
            <person name="Chen Y."/>
            <person name="Sun S."/>
            <person name="Springer D."/>
            <person name="Dromer F."/>
            <person name="Young S."/>
            <person name="Zeng Q."/>
            <person name="Chapman S."/>
            <person name="Gujja S."/>
            <person name="Saif S."/>
            <person name="Birren B."/>
        </authorList>
    </citation>
    <scope>NUCLEOTIDE SEQUENCE [LARGE SCALE GENOMIC DNA]</scope>
    <source>
        <strain evidence="5 6">ATCC 28783</strain>
    </source>
</reference>
<evidence type="ECO:0000256" key="3">
    <source>
        <dbReference type="SAM" id="MobiDB-lite"/>
    </source>
</evidence>
<evidence type="ECO:0000259" key="4">
    <source>
        <dbReference type="PROSITE" id="PS50118"/>
    </source>
</evidence>
<feature type="DNA-binding region" description="HMG box" evidence="2">
    <location>
        <begin position="41"/>
        <end position="113"/>
    </location>
</feature>
<dbReference type="CDD" id="cd00084">
    <property type="entry name" value="HMG-box_SF"/>
    <property type="match status" value="1"/>
</dbReference>
<comment type="caution">
    <text evidence="5">The sequence shown here is derived from an EMBL/GenBank/DDBJ whole genome shotgun (WGS) entry which is preliminary data.</text>
</comment>
<dbReference type="SMART" id="SM00398">
    <property type="entry name" value="HMG"/>
    <property type="match status" value="2"/>
</dbReference>
<evidence type="ECO:0000256" key="2">
    <source>
        <dbReference type="PROSITE-ProRule" id="PRU00267"/>
    </source>
</evidence>
<keyword evidence="6" id="KW-1185">Reference proteome</keyword>
<dbReference type="SUPFAM" id="SSF47095">
    <property type="entry name" value="HMG-box"/>
    <property type="match status" value="2"/>
</dbReference>
<dbReference type="Pfam" id="PF00505">
    <property type="entry name" value="HMG_box"/>
    <property type="match status" value="2"/>
</dbReference>
<dbReference type="EMBL" id="SDIL01000033">
    <property type="protein sequence ID" value="RXK39343.1"/>
    <property type="molecule type" value="Genomic_DNA"/>
</dbReference>
<dbReference type="GO" id="GO:0005634">
    <property type="term" value="C:nucleus"/>
    <property type="evidence" value="ECO:0007669"/>
    <property type="project" value="UniProtKB-UniRule"/>
</dbReference>
<dbReference type="InterPro" id="IPR009071">
    <property type="entry name" value="HMG_box_dom"/>
</dbReference>
<dbReference type="STRING" id="5217.A0A4Q1BN99"/>
<dbReference type="VEuPathDB" id="FungiDB:TREMEDRAFT_68095"/>
<dbReference type="AlphaFoldDB" id="A0A4Q1BN99"/>
<dbReference type="InterPro" id="IPR036910">
    <property type="entry name" value="HMG_box_dom_sf"/>
</dbReference>
<feature type="domain" description="HMG box" evidence="4">
    <location>
        <begin position="152"/>
        <end position="224"/>
    </location>
</feature>
<name>A0A4Q1BN99_TREME</name>
<feature type="domain" description="HMG box" evidence="4">
    <location>
        <begin position="41"/>
        <end position="113"/>
    </location>
</feature>
<gene>
    <name evidence="5" type="ORF">M231_03422</name>
</gene>